<feature type="transmembrane region" description="Helical" evidence="1">
    <location>
        <begin position="61"/>
        <end position="91"/>
    </location>
</feature>
<sequence length="155" mass="16297">MRLAVKALLGWFVLFGLVIGLWQAAFPESFYADFPGMGHHWVSPDGPYNEHLLRDVGLGNLAVATVALVALLTGVVWVARAAGLAVVVLDLPHQLYHQLHVSVLPTTADQVLQSTTLAAVSLAAVALLVLAFRLPAGPPSAAPVTDSRAPAPTHS</sequence>
<dbReference type="OrthoDB" id="74134at2"/>
<dbReference type="RefSeq" id="WP_089406099.1">
    <property type="nucleotide sequence ID" value="NZ_FZOH01000012.1"/>
</dbReference>
<protein>
    <submittedName>
        <fullName evidence="2">Uncharacterized protein</fullName>
    </submittedName>
</protein>
<feature type="transmembrane region" description="Helical" evidence="1">
    <location>
        <begin position="111"/>
        <end position="132"/>
    </location>
</feature>
<proteinExistence type="predicted"/>
<organism evidence="2 3">
    <name type="scientific">Geodermatophilus saharensis</name>
    <dbReference type="NCBI Taxonomy" id="1137994"/>
    <lineage>
        <taxon>Bacteria</taxon>
        <taxon>Bacillati</taxon>
        <taxon>Actinomycetota</taxon>
        <taxon>Actinomycetes</taxon>
        <taxon>Geodermatophilales</taxon>
        <taxon>Geodermatophilaceae</taxon>
        <taxon>Geodermatophilus</taxon>
    </lineage>
</organism>
<keyword evidence="1" id="KW-1133">Transmembrane helix</keyword>
<dbReference type="AlphaFoldDB" id="A0A239IR96"/>
<dbReference type="Proteomes" id="UP000198386">
    <property type="component" value="Unassembled WGS sequence"/>
</dbReference>
<dbReference type="EMBL" id="FZOH01000012">
    <property type="protein sequence ID" value="SNS96306.1"/>
    <property type="molecule type" value="Genomic_DNA"/>
</dbReference>
<evidence type="ECO:0000313" key="3">
    <source>
        <dbReference type="Proteomes" id="UP000198386"/>
    </source>
</evidence>
<accession>A0A239IR96</accession>
<evidence type="ECO:0000256" key="1">
    <source>
        <dbReference type="SAM" id="Phobius"/>
    </source>
</evidence>
<keyword evidence="1" id="KW-0812">Transmembrane</keyword>
<reference evidence="3" key="1">
    <citation type="submission" date="2017-06" db="EMBL/GenBank/DDBJ databases">
        <authorList>
            <person name="Varghese N."/>
            <person name="Submissions S."/>
        </authorList>
    </citation>
    <scope>NUCLEOTIDE SEQUENCE [LARGE SCALE GENOMIC DNA]</scope>
    <source>
        <strain evidence="3">DSM 45423</strain>
    </source>
</reference>
<evidence type="ECO:0000313" key="2">
    <source>
        <dbReference type="EMBL" id="SNS96306.1"/>
    </source>
</evidence>
<keyword evidence="1" id="KW-0472">Membrane</keyword>
<name>A0A239IR96_9ACTN</name>
<keyword evidence="3" id="KW-1185">Reference proteome</keyword>
<gene>
    <name evidence="2" type="ORF">SAMN04488107_4454</name>
</gene>